<dbReference type="Proteomes" id="UP000272560">
    <property type="component" value="Unassembled WGS sequence"/>
</dbReference>
<evidence type="ECO:0000256" key="2">
    <source>
        <dbReference type="ARBA" id="ARBA00023027"/>
    </source>
</evidence>
<dbReference type="GO" id="GO:0016618">
    <property type="term" value="F:hydroxypyruvate reductase [NAD(P)H] activity"/>
    <property type="evidence" value="ECO:0007669"/>
    <property type="project" value="TreeGrafter"/>
</dbReference>
<dbReference type="InterPro" id="IPR036291">
    <property type="entry name" value="NAD(P)-bd_dom_sf"/>
</dbReference>
<accession>A0A3A5LYV7</accession>
<dbReference type="GO" id="GO:0005829">
    <property type="term" value="C:cytosol"/>
    <property type="evidence" value="ECO:0007669"/>
    <property type="project" value="TreeGrafter"/>
</dbReference>
<dbReference type="CDD" id="cd12167">
    <property type="entry name" value="2-Hacid_dh_8"/>
    <property type="match status" value="1"/>
</dbReference>
<dbReference type="InterPro" id="IPR006140">
    <property type="entry name" value="D-isomer_DH_NAD-bd"/>
</dbReference>
<dbReference type="InterPro" id="IPR050223">
    <property type="entry name" value="D-isomer_2-hydroxyacid_DH"/>
</dbReference>
<keyword evidence="1" id="KW-0560">Oxidoreductase</keyword>
<name>A0A3A5LYV7_9MICC</name>
<comment type="caution">
    <text evidence="4">The sequence shown here is derived from an EMBL/GenBank/DDBJ whole genome shotgun (WGS) entry which is preliminary data.</text>
</comment>
<dbReference type="OrthoDB" id="4324715at2"/>
<evidence type="ECO:0000313" key="4">
    <source>
        <dbReference type="EMBL" id="RJT77793.1"/>
    </source>
</evidence>
<keyword evidence="2" id="KW-0520">NAD</keyword>
<keyword evidence="5" id="KW-1185">Reference proteome</keyword>
<dbReference type="SUPFAM" id="SSF51735">
    <property type="entry name" value="NAD(P)-binding Rossmann-fold domains"/>
    <property type="match status" value="1"/>
</dbReference>
<gene>
    <name evidence="4" type="ORF">D6T63_14700</name>
</gene>
<reference evidence="4 5" key="1">
    <citation type="submission" date="2018-09" db="EMBL/GenBank/DDBJ databases">
        <title>Novel species of Arthrobacter.</title>
        <authorList>
            <person name="Liu Q."/>
            <person name="Xin Y.-H."/>
        </authorList>
    </citation>
    <scope>NUCLEOTIDE SEQUENCE [LARGE SCALE GENOMIC DNA]</scope>
    <source>
        <strain evidence="4 5">Hz2</strain>
    </source>
</reference>
<evidence type="ECO:0000313" key="5">
    <source>
        <dbReference type="Proteomes" id="UP000272560"/>
    </source>
</evidence>
<dbReference type="Pfam" id="PF02826">
    <property type="entry name" value="2-Hacid_dh_C"/>
    <property type="match status" value="1"/>
</dbReference>
<sequence>MNTSTAKPVVLLRPAPQRRDRIFTPQALAALHELFTVVDLEDTPGDEMFDRHLPEAFAIIGQPDLGAERLAKARKLKALINVEGNFFPNVDYAAAFSRGVRVLGCGSAYSQAVAEYSLGLAIDLARGISNQDGAMRAGSEKYVSESNTDAVLLHRATVGILGYGNLGRSLHRLLQPFHNTVRIYDPWLPPAVIEDTGGIAAGLEETLSSSQFVYVLATATADSAHLLDGPALDLLQQGARLVLVSRAAVVDYDALLDRLVAGRFLAAIDVWPLEPVPHDSPFRGLPNVVLSPHRAGGITQAFHSIGEMVVDDLTLMARGLAPVRLQAAAPELVGRYRNKPVT</sequence>
<dbReference type="GO" id="GO:0051287">
    <property type="term" value="F:NAD binding"/>
    <property type="evidence" value="ECO:0007669"/>
    <property type="project" value="InterPro"/>
</dbReference>
<dbReference type="AlphaFoldDB" id="A0A3A5LYV7"/>
<evidence type="ECO:0000259" key="3">
    <source>
        <dbReference type="Pfam" id="PF02826"/>
    </source>
</evidence>
<protein>
    <submittedName>
        <fullName evidence="4">Hydroxyacid dehydrogenase</fullName>
    </submittedName>
</protein>
<dbReference type="PANTHER" id="PTHR10996">
    <property type="entry name" value="2-HYDROXYACID DEHYDROGENASE-RELATED"/>
    <property type="match status" value="1"/>
</dbReference>
<dbReference type="PANTHER" id="PTHR10996:SF178">
    <property type="entry name" value="2-HYDROXYACID DEHYDROGENASE YGL185C-RELATED"/>
    <property type="match status" value="1"/>
</dbReference>
<dbReference type="Gene3D" id="3.40.50.720">
    <property type="entry name" value="NAD(P)-binding Rossmann-like Domain"/>
    <property type="match status" value="2"/>
</dbReference>
<evidence type="ECO:0000256" key="1">
    <source>
        <dbReference type="ARBA" id="ARBA00023002"/>
    </source>
</evidence>
<proteinExistence type="predicted"/>
<dbReference type="PROSITE" id="PS00065">
    <property type="entry name" value="D_2_HYDROXYACID_DH_1"/>
    <property type="match status" value="1"/>
</dbReference>
<feature type="domain" description="D-isomer specific 2-hydroxyacid dehydrogenase NAD-binding" evidence="3">
    <location>
        <begin position="118"/>
        <end position="295"/>
    </location>
</feature>
<organism evidence="4 5">
    <name type="scientific">Arthrobacter cheniae</name>
    <dbReference type="NCBI Taxonomy" id="1258888"/>
    <lineage>
        <taxon>Bacteria</taxon>
        <taxon>Bacillati</taxon>
        <taxon>Actinomycetota</taxon>
        <taxon>Actinomycetes</taxon>
        <taxon>Micrococcales</taxon>
        <taxon>Micrococcaceae</taxon>
        <taxon>Arthrobacter</taxon>
    </lineage>
</organism>
<dbReference type="SUPFAM" id="SSF52283">
    <property type="entry name" value="Formate/glycerate dehydrogenase catalytic domain-like"/>
    <property type="match status" value="1"/>
</dbReference>
<dbReference type="EMBL" id="QZVT01000008">
    <property type="protein sequence ID" value="RJT77793.1"/>
    <property type="molecule type" value="Genomic_DNA"/>
</dbReference>
<dbReference type="GO" id="GO:0030267">
    <property type="term" value="F:glyoxylate reductase (NADPH) activity"/>
    <property type="evidence" value="ECO:0007669"/>
    <property type="project" value="TreeGrafter"/>
</dbReference>
<dbReference type="RefSeq" id="WP_120149810.1">
    <property type="nucleotide sequence ID" value="NZ_QZVT01000008.1"/>
</dbReference>
<dbReference type="InterPro" id="IPR029752">
    <property type="entry name" value="D-isomer_DH_CS1"/>
</dbReference>